<protein>
    <submittedName>
        <fullName evidence="12">DNA-binding response regulator</fullName>
    </submittedName>
</protein>
<dbReference type="SUPFAM" id="SSF46894">
    <property type="entry name" value="C-terminal effector domain of the bipartite response regulators"/>
    <property type="match status" value="1"/>
</dbReference>
<keyword evidence="3 8" id="KW-0597">Phosphoprotein</keyword>
<name>A0A511QK57_9VIBR</name>
<feature type="domain" description="Response regulatory" evidence="10">
    <location>
        <begin position="27"/>
        <end position="140"/>
    </location>
</feature>
<evidence type="ECO:0000256" key="9">
    <source>
        <dbReference type="PROSITE-ProRule" id="PRU01091"/>
    </source>
</evidence>
<dbReference type="PROSITE" id="PS50110">
    <property type="entry name" value="RESPONSE_REGULATORY"/>
    <property type="match status" value="1"/>
</dbReference>
<keyword evidence="5" id="KW-0805">Transcription regulation</keyword>
<evidence type="ECO:0000256" key="5">
    <source>
        <dbReference type="ARBA" id="ARBA00023015"/>
    </source>
</evidence>
<keyword evidence="6 9" id="KW-0238">DNA-binding</keyword>
<feature type="domain" description="OmpR/PhoB-type" evidence="11">
    <location>
        <begin position="142"/>
        <end position="241"/>
    </location>
</feature>
<evidence type="ECO:0000256" key="8">
    <source>
        <dbReference type="PROSITE-ProRule" id="PRU00169"/>
    </source>
</evidence>
<dbReference type="SMART" id="SM00448">
    <property type="entry name" value="REC"/>
    <property type="match status" value="1"/>
</dbReference>
<dbReference type="FunFam" id="3.40.50.2300:FF:000001">
    <property type="entry name" value="DNA-binding response regulator PhoB"/>
    <property type="match status" value="1"/>
</dbReference>
<gene>
    <name evidence="12" type="ORF">VSA01S_35280</name>
</gene>
<evidence type="ECO:0000256" key="7">
    <source>
        <dbReference type="ARBA" id="ARBA00023163"/>
    </source>
</evidence>
<dbReference type="CDD" id="cd17574">
    <property type="entry name" value="REC_OmpR"/>
    <property type="match status" value="1"/>
</dbReference>
<evidence type="ECO:0000256" key="1">
    <source>
        <dbReference type="ARBA" id="ARBA00004496"/>
    </source>
</evidence>
<dbReference type="Proteomes" id="UP000321922">
    <property type="component" value="Unassembled WGS sequence"/>
</dbReference>
<feature type="modified residue" description="4-aspartylphosphate" evidence="8">
    <location>
        <position position="76"/>
    </location>
</feature>
<evidence type="ECO:0000259" key="11">
    <source>
        <dbReference type="PROSITE" id="PS51755"/>
    </source>
</evidence>
<keyword evidence="4" id="KW-0902">Two-component regulatory system</keyword>
<dbReference type="Gene3D" id="1.10.10.10">
    <property type="entry name" value="Winged helix-like DNA-binding domain superfamily/Winged helix DNA-binding domain"/>
    <property type="match status" value="1"/>
</dbReference>
<dbReference type="PANTHER" id="PTHR48111">
    <property type="entry name" value="REGULATOR OF RPOS"/>
    <property type="match status" value="1"/>
</dbReference>
<sequence length="246" mass="27582">MISIALPLLGVKMRIVCIFIVGCSMSRILVVDDDVSLCELLEVVLKEEGYQVSSVHCGESALSYMEKTSVDLVLLDVMLPNLSGMQVARRICQRFATPILMLTALNDEQSMLEGYQAGADQYIGKPFNVAELLMRIKAILRRVGLERQRQVIYKTVESITDKLSSLPLTGTEADLLSYLVQHQGIVISKAELQTEVLKKELSPFDRNLDMHVSNIRRKLVEAGLSKQHIKTFRGKGYSYLDTSSRE</sequence>
<keyword evidence="13" id="KW-1185">Reference proteome</keyword>
<dbReference type="Pfam" id="PF00072">
    <property type="entry name" value="Response_reg"/>
    <property type="match status" value="1"/>
</dbReference>
<evidence type="ECO:0000256" key="6">
    <source>
        <dbReference type="ARBA" id="ARBA00023125"/>
    </source>
</evidence>
<evidence type="ECO:0000256" key="4">
    <source>
        <dbReference type="ARBA" id="ARBA00023012"/>
    </source>
</evidence>
<dbReference type="EMBL" id="BJXJ01000053">
    <property type="protein sequence ID" value="GEM77416.1"/>
    <property type="molecule type" value="Genomic_DNA"/>
</dbReference>
<evidence type="ECO:0000259" key="10">
    <source>
        <dbReference type="PROSITE" id="PS50110"/>
    </source>
</evidence>
<dbReference type="InterPro" id="IPR016032">
    <property type="entry name" value="Sig_transdc_resp-reg_C-effctor"/>
</dbReference>
<dbReference type="InterPro" id="IPR036388">
    <property type="entry name" value="WH-like_DNA-bd_sf"/>
</dbReference>
<dbReference type="GO" id="GO:0006355">
    <property type="term" value="P:regulation of DNA-templated transcription"/>
    <property type="evidence" value="ECO:0007669"/>
    <property type="project" value="InterPro"/>
</dbReference>
<evidence type="ECO:0000256" key="3">
    <source>
        <dbReference type="ARBA" id="ARBA00022553"/>
    </source>
</evidence>
<dbReference type="GO" id="GO:0000156">
    <property type="term" value="F:phosphorelay response regulator activity"/>
    <property type="evidence" value="ECO:0007669"/>
    <property type="project" value="TreeGrafter"/>
</dbReference>
<keyword evidence="2" id="KW-0963">Cytoplasm</keyword>
<dbReference type="GO" id="GO:0032993">
    <property type="term" value="C:protein-DNA complex"/>
    <property type="evidence" value="ECO:0007669"/>
    <property type="project" value="TreeGrafter"/>
</dbReference>
<dbReference type="GO" id="GO:0005829">
    <property type="term" value="C:cytosol"/>
    <property type="evidence" value="ECO:0007669"/>
    <property type="project" value="TreeGrafter"/>
</dbReference>
<dbReference type="InterPro" id="IPR039420">
    <property type="entry name" value="WalR-like"/>
</dbReference>
<dbReference type="SUPFAM" id="SSF52172">
    <property type="entry name" value="CheY-like"/>
    <property type="match status" value="1"/>
</dbReference>
<feature type="DNA-binding region" description="OmpR/PhoB-type" evidence="9">
    <location>
        <begin position="142"/>
        <end position="241"/>
    </location>
</feature>
<dbReference type="CDD" id="cd00383">
    <property type="entry name" value="trans_reg_C"/>
    <property type="match status" value="1"/>
</dbReference>
<dbReference type="Gene3D" id="6.10.250.690">
    <property type="match status" value="1"/>
</dbReference>
<reference evidence="12 13" key="1">
    <citation type="submission" date="2019-07" db="EMBL/GenBank/DDBJ databases">
        <title>Whole genome shotgun sequence of Vibrio sagamiensis NBRC 104589.</title>
        <authorList>
            <person name="Hosoyama A."/>
            <person name="Uohara A."/>
            <person name="Ohji S."/>
            <person name="Ichikawa N."/>
        </authorList>
    </citation>
    <scope>NUCLEOTIDE SEQUENCE [LARGE SCALE GENOMIC DNA]</scope>
    <source>
        <strain evidence="12 13">NBRC 104589</strain>
    </source>
</reference>
<proteinExistence type="predicted"/>
<dbReference type="InterPro" id="IPR001789">
    <property type="entry name" value="Sig_transdc_resp-reg_receiver"/>
</dbReference>
<dbReference type="InterPro" id="IPR011006">
    <property type="entry name" value="CheY-like_superfamily"/>
</dbReference>
<dbReference type="PROSITE" id="PS51755">
    <property type="entry name" value="OMPR_PHOB"/>
    <property type="match status" value="1"/>
</dbReference>
<dbReference type="PANTHER" id="PTHR48111:SF39">
    <property type="entry name" value="TRANSCRIPTIONAL REGULATORY PROTEIN CPXR"/>
    <property type="match status" value="1"/>
</dbReference>
<dbReference type="GO" id="GO:0000976">
    <property type="term" value="F:transcription cis-regulatory region binding"/>
    <property type="evidence" value="ECO:0007669"/>
    <property type="project" value="TreeGrafter"/>
</dbReference>
<accession>A0A511QK57</accession>
<evidence type="ECO:0000313" key="13">
    <source>
        <dbReference type="Proteomes" id="UP000321922"/>
    </source>
</evidence>
<evidence type="ECO:0000313" key="12">
    <source>
        <dbReference type="EMBL" id="GEM77416.1"/>
    </source>
</evidence>
<dbReference type="Pfam" id="PF00486">
    <property type="entry name" value="Trans_reg_C"/>
    <property type="match status" value="1"/>
</dbReference>
<organism evidence="12 13">
    <name type="scientific">Vibrio sagamiensis NBRC 104589</name>
    <dbReference type="NCBI Taxonomy" id="1219064"/>
    <lineage>
        <taxon>Bacteria</taxon>
        <taxon>Pseudomonadati</taxon>
        <taxon>Pseudomonadota</taxon>
        <taxon>Gammaproteobacteria</taxon>
        <taxon>Vibrionales</taxon>
        <taxon>Vibrionaceae</taxon>
        <taxon>Vibrio</taxon>
    </lineage>
</organism>
<comment type="caution">
    <text evidence="12">The sequence shown here is derived from an EMBL/GenBank/DDBJ whole genome shotgun (WGS) entry which is preliminary data.</text>
</comment>
<keyword evidence="7" id="KW-0804">Transcription</keyword>
<dbReference type="Gene3D" id="3.40.50.2300">
    <property type="match status" value="1"/>
</dbReference>
<evidence type="ECO:0000256" key="2">
    <source>
        <dbReference type="ARBA" id="ARBA00022490"/>
    </source>
</evidence>
<dbReference type="SMART" id="SM00862">
    <property type="entry name" value="Trans_reg_C"/>
    <property type="match status" value="1"/>
</dbReference>
<comment type="subcellular location">
    <subcellularLocation>
        <location evidence="1">Cytoplasm</location>
    </subcellularLocation>
</comment>
<dbReference type="AlphaFoldDB" id="A0A511QK57"/>
<dbReference type="InterPro" id="IPR001867">
    <property type="entry name" value="OmpR/PhoB-type_DNA-bd"/>
</dbReference>